<comment type="caution">
    <text evidence="3">The sequence shown here is derived from an EMBL/GenBank/DDBJ whole genome shotgun (WGS) entry which is preliminary data.</text>
</comment>
<organism evidence="3 4">
    <name type="scientific">Lentzea indica</name>
    <dbReference type="NCBI Taxonomy" id="2604800"/>
    <lineage>
        <taxon>Bacteria</taxon>
        <taxon>Bacillati</taxon>
        <taxon>Actinomycetota</taxon>
        <taxon>Actinomycetes</taxon>
        <taxon>Pseudonocardiales</taxon>
        <taxon>Pseudonocardiaceae</taxon>
        <taxon>Lentzea</taxon>
    </lineage>
</organism>
<keyword evidence="4" id="KW-1185">Reference proteome</keyword>
<dbReference type="EMBL" id="VSRL01000056">
    <property type="protein sequence ID" value="NKE58502.1"/>
    <property type="molecule type" value="Genomic_DNA"/>
</dbReference>
<evidence type="ECO:0000313" key="3">
    <source>
        <dbReference type="EMBL" id="NKE58502.1"/>
    </source>
</evidence>
<evidence type="ECO:0000256" key="1">
    <source>
        <dbReference type="PROSITE-ProRule" id="PRU01251"/>
    </source>
</evidence>
<name>A0ABX1FHX9_9PSEU</name>
<dbReference type="InterPro" id="IPR004176">
    <property type="entry name" value="Clp_R_N"/>
</dbReference>
<dbReference type="RefSeq" id="WP_167975167.1">
    <property type="nucleotide sequence ID" value="NZ_VSRL01000056.1"/>
</dbReference>
<proteinExistence type="predicted"/>
<dbReference type="InterPro" id="IPR036628">
    <property type="entry name" value="Clp_N_dom_sf"/>
</dbReference>
<dbReference type="Gene3D" id="1.10.1780.10">
    <property type="entry name" value="Clp, N-terminal domain"/>
    <property type="match status" value="1"/>
</dbReference>
<protein>
    <recommendedName>
        <fullName evidence="2">Clp R domain-containing protein</fullName>
    </recommendedName>
</protein>
<dbReference type="PROSITE" id="PS51903">
    <property type="entry name" value="CLP_R"/>
    <property type="match status" value="1"/>
</dbReference>
<dbReference type="Pfam" id="PF02861">
    <property type="entry name" value="Clp_N"/>
    <property type="match status" value="1"/>
</dbReference>
<feature type="domain" description="Clp R" evidence="2">
    <location>
        <begin position="1"/>
        <end position="53"/>
    </location>
</feature>
<dbReference type="Proteomes" id="UP001515943">
    <property type="component" value="Unassembled WGS sequence"/>
</dbReference>
<evidence type="ECO:0000259" key="2">
    <source>
        <dbReference type="PROSITE" id="PS51903"/>
    </source>
</evidence>
<accession>A0ABX1FHX9</accession>
<evidence type="ECO:0000313" key="4">
    <source>
        <dbReference type="Proteomes" id="UP001515943"/>
    </source>
</evidence>
<gene>
    <name evidence="3" type="ORF">FXN61_17405</name>
</gene>
<keyword evidence="1" id="KW-0677">Repeat</keyword>
<reference evidence="3 4" key="1">
    <citation type="submission" date="2019-08" db="EMBL/GenBank/DDBJ databases">
        <title>Lentzea from Indian Himalayas.</title>
        <authorList>
            <person name="Mandal S."/>
            <person name="Mallick Gupta A."/>
            <person name="Maiti P.K."/>
            <person name="Sarkar J."/>
            <person name="Mandal S."/>
        </authorList>
    </citation>
    <scope>NUCLEOTIDE SEQUENCE [LARGE SCALE GENOMIC DNA]</scope>
    <source>
        <strain evidence="3 4">PSKA42</strain>
    </source>
</reference>
<sequence>MERAKLVAARRGDEVVGTAHLLLGLLDDPAGPVGEELRGLGVDTDRLRNALAG</sequence>
<dbReference type="SUPFAM" id="SSF81923">
    <property type="entry name" value="Double Clp-N motif"/>
    <property type="match status" value="1"/>
</dbReference>